<dbReference type="Pfam" id="PF01494">
    <property type="entry name" value="FAD_binding_3"/>
    <property type="match status" value="1"/>
</dbReference>
<dbReference type="PANTHER" id="PTHR13789">
    <property type="entry name" value="MONOOXYGENASE"/>
    <property type="match status" value="1"/>
</dbReference>
<evidence type="ECO:0000256" key="1">
    <source>
        <dbReference type="ARBA" id="ARBA00007992"/>
    </source>
</evidence>
<dbReference type="GO" id="GO:0004497">
    <property type="term" value="F:monooxygenase activity"/>
    <property type="evidence" value="ECO:0007669"/>
    <property type="project" value="UniProtKB-KW"/>
</dbReference>
<gene>
    <name evidence="7" type="ORF">DM02DRAFT_602611</name>
</gene>
<evidence type="ECO:0000256" key="3">
    <source>
        <dbReference type="ARBA" id="ARBA00022827"/>
    </source>
</evidence>
<name>A0A2V1D8A6_9PLEO</name>
<dbReference type="GO" id="GO:0071949">
    <property type="term" value="F:FAD binding"/>
    <property type="evidence" value="ECO:0007669"/>
    <property type="project" value="InterPro"/>
</dbReference>
<dbReference type="PRINTS" id="PR00420">
    <property type="entry name" value="RNGMNOXGNASE"/>
</dbReference>
<evidence type="ECO:0000259" key="6">
    <source>
        <dbReference type="Pfam" id="PF01494"/>
    </source>
</evidence>
<dbReference type="InterPro" id="IPR050493">
    <property type="entry name" value="FAD-dep_Monooxygenase_BioMet"/>
</dbReference>
<dbReference type="Proteomes" id="UP000244855">
    <property type="component" value="Unassembled WGS sequence"/>
</dbReference>
<evidence type="ECO:0000256" key="2">
    <source>
        <dbReference type="ARBA" id="ARBA00022630"/>
    </source>
</evidence>
<dbReference type="InterPro" id="IPR002938">
    <property type="entry name" value="FAD-bd"/>
</dbReference>
<evidence type="ECO:0000256" key="5">
    <source>
        <dbReference type="ARBA" id="ARBA00023033"/>
    </source>
</evidence>
<evidence type="ECO:0000313" key="8">
    <source>
        <dbReference type="Proteomes" id="UP000244855"/>
    </source>
</evidence>
<dbReference type="SUPFAM" id="SSF51905">
    <property type="entry name" value="FAD/NAD(P)-binding domain"/>
    <property type="match status" value="1"/>
</dbReference>
<dbReference type="Gene3D" id="3.50.50.60">
    <property type="entry name" value="FAD/NAD(P)-binding domain"/>
    <property type="match status" value="1"/>
</dbReference>
<comment type="similarity">
    <text evidence="1">Belongs to the paxM FAD-dependent monooxygenase family.</text>
</comment>
<feature type="domain" description="FAD-binding" evidence="6">
    <location>
        <begin position="2"/>
        <end position="362"/>
    </location>
</feature>
<dbReference type="STRING" id="97972.A0A2V1D8A6"/>
<dbReference type="PANTHER" id="PTHR13789:SF309">
    <property type="entry name" value="PUTATIVE (AFU_ORTHOLOGUE AFUA_6G14510)-RELATED"/>
    <property type="match status" value="1"/>
</dbReference>
<sequence length="458" mass="50162">MKIIIVGAGIAGLSTYLHLRKHLSSLHTITIYESHRPRSKLSSSTAQTTHNLDALSASTAIVGGGLAVSPNGMRVLRDLDPELHAAVVAQGFPVEDFVFKGANGWTLGRSKAGDGSVRGEGEQEEMCVASSRHGLWEAIMKSVGKNVVKYRRVMSIERSERGATVKLLDEDGHEEVDEADLLIGADGVKSVVRTALFGEEKKFAPKYTGLSGVGGFLDTPIPPSITNPPSMVFEFGGNGFFGYTPGSPPSAHRLMWWSTFETSQLPDTKSIDPVAVKAALLKRHKDWKDPILQDIINKADVESIYPTWVLDELPHWGEKSIVLLGDAAHALDPTTGQGASQALEDSQTLALLLKKVLGEENESNTVGGEADKIDLAIKLFYDIRAPRVRDIMERGKKLSSRKTNVGVFAEYFMYCFMWLMMKSPTFTKAIFGDINKKLYAWSALEEINRALEKRADTA</sequence>
<proteinExistence type="inferred from homology"/>
<organism evidence="7 8">
    <name type="scientific">Periconia macrospinosa</name>
    <dbReference type="NCBI Taxonomy" id="97972"/>
    <lineage>
        <taxon>Eukaryota</taxon>
        <taxon>Fungi</taxon>
        <taxon>Dikarya</taxon>
        <taxon>Ascomycota</taxon>
        <taxon>Pezizomycotina</taxon>
        <taxon>Dothideomycetes</taxon>
        <taxon>Pleosporomycetidae</taxon>
        <taxon>Pleosporales</taxon>
        <taxon>Massarineae</taxon>
        <taxon>Periconiaceae</taxon>
        <taxon>Periconia</taxon>
    </lineage>
</organism>
<dbReference type="OrthoDB" id="16820at2759"/>
<keyword evidence="4" id="KW-0560">Oxidoreductase</keyword>
<keyword evidence="3" id="KW-0274">FAD</keyword>
<keyword evidence="8" id="KW-1185">Reference proteome</keyword>
<evidence type="ECO:0000256" key="4">
    <source>
        <dbReference type="ARBA" id="ARBA00023002"/>
    </source>
</evidence>
<dbReference type="InterPro" id="IPR036188">
    <property type="entry name" value="FAD/NAD-bd_sf"/>
</dbReference>
<dbReference type="EMBL" id="KZ805538">
    <property type="protein sequence ID" value="PVH94367.1"/>
    <property type="molecule type" value="Genomic_DNA"/>
</dbReference>
<dbReference type="AlphaFoldDB" id="A0A2V1D8A6"/>
<keyword evidence="5" id="KW-0503">Monooxygenase</keyword>
<reference evidence="7 8" key="1">
    <citation type="journal article" date="2018" name="Sci. Rep.">
        <title>Comparative genomics provides insights into the lifestyle and reveals functional heterogeneity of dark septate endophytic fungi.</title>
        <authorList>
            <person name="Knapp D.G."/>
            <person name="Nemeth J.B."/>
            <person name="Barry K."/>
            <person name="Hainaut M."/>
            <person name="Henrissat B."/>
            <person name="Johnson J."/>
            <person name="Kuo A."/>
            <person name="Lim J.H.P."/>
            <person name="Lipzen A."/>
            <person name="Nolan M."/>
            <person name="Ohm R.A."/>
            <person name="Tamas L."/>
            <person name="Grigoriev I.V."/>
            <person name="Spatafora J.W."/>
            <person name="Nagy L.G."/>
            <person name="Kovacs G.M."/>
        </authorList>
    </citation>
    <scope>NUCLEOTIDE SEQUENCE [LARGE SCALE GENOMIC DNA]</scope>
    <source>
        <strain evidence="7 8">DSE2036</strain>
    </source>
</reference>
<accession>A0A2V1D8A6</accession>
<evidence type="ECO:0000313" key="7">
    <source>
        <dbReference type="EMBL" id="PVH94367.1"/>
    </source>
</evidence>
<keyword evidence="2" id="KW-0285">Flavoprotein</keyword>
<protein>
    <submittedName>
        <fullName evidence="7">FAD/NAD(P)-binding domain-containing protein</fullName>
    </submittedName>
</protein>